<accession>A0ABP0HIR8</accession>
<comment type="similarity">
    <text evidence="1">Belongs to the glycosyltransferase 47 family.</text>
</comment>
<dbReference type="EMBL" id="CAXAMM010000936">
    <property type="protein sequence ID" value="CAK8989658.1"/>
    <property type="molecule type" value="Genomic_DNA"/>
</dbReference>
<dbReference type="InterPro" id="IPR004263">
    <property type="entry name" value="Exostosin"/>
</dbReference>
<name>A0ABP0HIR8_9DINO</name>
<evidence type="ECO:0000256" key="1">
    <source>
        <dbReference type="ARBA" id="ARBA00010271"/>
    </source>
</evidence>
<dbReference type="InterPro" id="IPR040911">
    <property type="entry name" value="Exostosin_GT47"/>
</dbReference>
<dbReference type="PANTHER" id="PTHR11062:SF281">
    <property type="entry name" value="EXOSTOSIN-LIKE 2"/>
    <property type="match status" value="1"/>
</dbReference>
<reference evidence="3 4" key="1">
    <citation type="submission" date="2024-02" db="EMBL/GenBank/DDBJ databases">
        <authorList>
            <person name="Chen Y."/>
            <person name="Shah S."/>
            <person name="Dougan E. K."/>
            <person name="Thang M."/>
            <person name="Chan C."/>
        </authorList>
    </citation>
    <scope>NUCLEOTIDE SEQUENCE [LARGE SCALE GENOMIC DNA]</scope>
</reference>
<protein>
    <submittedName>
        <fullName evidence="3">Probable glycosyltransferase At5g20260</fullName>
    </submittedName>
</protein>
<dbReference type="Pfam" id="PF03016">
    <property type="entry name" value="Exostosin_GT47"/>
    <property type="match status" value="1"/>
</dbReference>
<comment type="caution">
    <text evidence="3">The sequence shown here is derived from an EMBL/GenBank/DDBJ whole genome shotgun (WGS) entry which is preliminary data.</text>
</comment>
<dbReference type="Proteomes" id="UP001642464">
    <property type="component" value="Unassembled WGS sequence"/>
</dbReference>
<evidence type="ECO:0000259" key="2">
    <source>
        <dbReference type="Pfam" id="PF03016"/>
    </source>
</evidence>
<keyword evidence="4" id="KW-1185">Reference proteome</keyword>
<organism evidence="3 4">
    <name type="scientific">Durusdinium trenchii</name>
    <dbReference type="NCBI Taxonomy" id="1381693"/>
    <lineage>
        <taxon>Eukaryota</taxon>
        <taxon>Sar</taxon>
        <taxon>Alveolata</taxon>
        <taxon>Dinophyceae</taxon>
        <taxon>Suessiales</taxon>
        <taxon>Symbiodiniaceae</taxon>
        <taxon>Durusdinium</taxon>
    </lineage>
</organism>
<dbReference type="PANTHER" id="PTHR11062">
    <property type="entry name" value="EXOSTOSIN HEPARAN SULFATE GLYCOSYLTRANSFERASE -RELATED"/>
    <property type="match status" value="1"/>
</dbReference>
<evidence type="ECO:0000313" key="4">
    <source>
        <dbReference type="Proteomes" id="UP001642464"/>
    </source>
</evidence>
<evidence type="ECO:0000313" key="3">
    <source>
        <dbReference type="EMBL" id="CAK8989658.1"/>
    </source>
</evidence>
<sequence>MWRYVSLIAGNAAFFVPLDSNSIKALFGRFALLEPPSAICPGEDDDSWHPFCAFGLSEVIECQYNGYQYSMEWYFLEMLRNNRQYRSEDLEDAEFIYFPHCVSQLYFALRQRFNFTHWQAIERAELGYLVPILRWAHRSPAHQRHHGRNFWTVFSMDLGRQDFPRSAAWLEPWSVGSLTGSATWMRDNDMFFKTHSDSLSSARKDADGSDCWDLDTAPVALANTMFPARNFRVQDTVISIPSRFSPHPRSRRFGGRPVLAYFAGSPNSCARERIVKVLSGEPGFDVSTSFAKSNDDYRERMWRARFCFVLRGSSHTNNVRLYDVIAHGCVPIIVSDDFQPPLDRLLPWKDMAIFLPTSSIPRLVHLLRHEITEEDRWRCFRNIALGSPQGEKGFPEDLEAAKHMASKFALDRDTLWSGLSAGRVFEWHDSHFWILFYADVANKLRDRVKQAVEKAVHPAPLRVKTLEQPEGSPTPRGSFLALQWLLDLHHRREKRSPQVVRCGSDSFSSQGRSSPSLKPLEEFDVGGGFNLAVTNRHSCKSEPTKFQNAVLQVSSDCEMSIWELLKKNSPQILWIDNTTAELRKDLAFVGWLCFSQATLQPLFHPFELEGLKPVICGQERDGDLEKLLKLGSSQSSERWGAQFTFWHHQENTRGRFLYT</sequence>
<proteinExistence type="inferred from homology"/>
<gene>
    <name evidence="3" type="ORF">SCF082_LOCUS1906</name>
</gene>
<feature type="domain" description="Exostosin GT47" evidence="2">
    <location>
        <begin position="62"/>
        <end position="368"/>
    </location>
</feature>